<dbReference type="AlphaFoldDB" id="A0A5N5Q835"/>
<gene>
    <name evidence="2" type="ORF">CTheo_8617</name>
</gene>
<sequence length="302" mass="33908">MAPPKKQTSSRASMRKSKGTIHRASSRLPFVTHPDIPELWDGLRSQEEGFHFRDEDENRARSRELHDKVLLRAMNGWAFVNEAGNFISPNQCDLTGSGAYLLGWTATLSGGSRRVQRIMTGYWPPRENLVSPGPGQVWRMHTAVLMVPVAEIFHEQVHNRVMDFTGVWVLSSNNTAQYLLQNPLTAYHKRWNTVRALIGLQRYGWEDINPDSPRPSWMNKWVSHMFRMEEGYPVGNPEDPASESDDEKSLLGESDAESIPADDTLNFPSGTGWHGGDPWGAVPTWHPENIGPSAPSGAVQLE</sequence>
<evidence type="ECO:0000313" key="2">
    <source>
        <dbReference type="EMBL" id="KAB5587940.1"/>
    </source>
</evidence>
<organism evidence="2 3">
    <name type="scientific">Ceratobasidium theobromae</name>
    <dbReference type="NCBI Taxonomy" id="1582974"/>
    <lineage>
        <taxon>Eukaryota</taxon>
        <taxon>Fungi</taxon>
        <taxon>Dikarya</taxon>
        <taxon>Basidiomycota</taxon>
        <taxon>Agaricomycotina</taxon>
        <taxon>Agaricomycetes</taxon>
        <taxon>Cantharellales</taxon>
        <taxon>Ceratobasidiaceae</taxon>
        <taxon>Ceratobasidium</taxon>
    </lineage>
</organism>
<accession>A0A5N5Q835</accession>
<feature type="region of interest" description="Disordered" evidence="1">
    <location>
        <begin position="232"/>
        <end position="302"/>
    </location>
</feature>
<name>A0A5N5Q835_9AGAM</name>
<protein>
    <submittedName>
        <fullName evidence="2">Uncharacterized protein</fullName>
    </submittedName>
</protein>
<feature type="compositionally biased region" description="Basic residues" evidence="1">
    <location>
        <begin position="13"/>
        <end position="25"/>
    </location>
</feature>
<dbReference type="Proteomes" id="UP000383932">
    <property type="component" value="Unassembled WGS sequence"/>
</dbReference>
<proteinExistence type="predicted"/>
<keyword evidence="3" id="KW-1185">Reference proteome</keyword>
<reference evidence="2 3" key="1">
    <citation type="journal article" date="2019" name="Fungal Biol. Biotechnol.">
        <title>Draft genome sequence of fastidious pathogen Ceratobasidium theobromae, which causes vascular-streak dieback in Theobroma cacao.</title>
        <authorList>
            <person name="Ali S.S."/>
            <person name="Asman A."/>
            <person name="Shao J."/>
            <person name="Firmansyah A.P."/>
            <person name="Susilo A.W."/>
            <person name="Rosmana A."/>
            <person name="McMahon P."/>
            <person name="Junaid M."/>
            <person name="Guest D."/>
            <person name="Kheng T.Y."/>
            <person name="Meinhardt L.W."/>
            <person name="Bailey B.A."/>
        </authorList>
    </citation>
    <scope>NUCLEOTIDE SEQUENCE [LARGE SCALE GENOMIC DNA]</scope>
    <source>
        <strain evidence="2 3">CT2</strain>
    </source>
</reference>
<comment type="caution">
    <text evidence="2">The sequence shown here is derived from an EMBL/GenBank/DDBJ whole genome shotgun (WGS) entry which is preliminary data.</text>
</comment>
<dbReference type="OrthoDB" id="3251623at2759"/>
<feature type="region of interest" description="Disordered" evidence="1">
    <location>
        <begin position="1"/>
        <end position="27"/>
    </location>
</feature>
<evidence type="ECO:0000256" key="1">
    <source>
        <dbReference type="SAM" id="MobiDB-lite"/>
    </source>
</evidence>
<feature type="compositionally biased region" description="Polar residues" evidence="1">
    <location>
        <begin position="1"/>
        <end position="12"/>
    </location>
</feature>
<dbReference type="EMBL" id="SSOP01000665">
    <property type="protein sequence ID" value="KAB5587940.1"/>
    <property type="molecule type" value="Genomic_DNA"/>
</dbReference>
<evidence type="ECO:0000313" key="3">
    <source>
        <dbReference type="Proteomes" id="UP000383932"/>
    </source>
</evidence>